<reference evidence="4 5" key="1">
    <citation type="submission" date="2024-11" db="EMBL/GenBank/DDBJ databases">
        <title>Chromosome-level genome assembly of Eucalyptus globulus Labill. provides insights into its genome evolution.</title>
        <authorList>
            <person name="Li X."/>
        </authorList>
    </citation>
    <scope>NUCLEOTIDE SEQUENCE [LARGE SCALE GENOMIC DNA]</scope>
    <source>
        <strain evidence="4">CL2024</strain>
        <tissue evidence="4">Fresh tender leaves</tissue>
    </source>
</reference>
<dbReference type="Proteomes" id="UP001634007">
    <property type="component" value="Unassembled WGS sequence"/>
</dbReference>
<comment type="caution">
    <text evidence="4">The sequence shown here is derived from an EMBL/GenBank/DDBJ whole genome shotgun (WGS) entry which is preliminary data.</text>
</comment>
<organism evidence="4 5">
    <name type="scientific">Eucalyptus globulus</name>
    <name type="common">Tasmanian blue gum</name>
    <dbReference type="NCBI Taxonomy" id="34317"/>
    <lineage>
        <taxon>Eukaryota</taxon>
        <taxon>Viridiplantae</taxon>
        <taxon>Streptophyta</taxon>
        <taxon>Embryophyta</taxon>
        <taxon>Tracheophyta</taxon>
        <taxon>Spermatophyta</taxon>
        <taxon>Magnoliopsida</taxon>
        <taxon>eudicotyledons</taxon>
        <taxon>Gunneridae</taxon>
        <taxon>Pentapetalae</taxon>
        <taxon>rosids</taxon>
        <taxon>malvids</taxon>
        <taxon>Myrtales</taxon>
        <taxon>Myrtaceae</taxon>
        <taxon>Myrtoideae</taxon>
        <taxon>Eucalypteae</taxon>
        <taxon>Eucalyptus</taxon>
    </lineage>
</organism>
<dbReference type="AlphaFoldDB" id="A0ABD3JLK3"/>
<dbReference type="InterPro" id="IPR055508">
    <property type="entry name" value="DUF7081"/>
</dbReference>
<name>A0ABD3JLK3_EUCGL</name>
<keyword evidence="5" id="KW-1185">Reference proteome</keyword>
<dbReference type="Pfam" id="PF23299">
    <property type="entry name" value="DUF7081"/>
    <property type="match status" value="1"/>
</dbReference>
<sequence>MEKGKRVMGNEASGDKGLKTNNLSLYPVKHNSSGEGLPYAPVDWPNPGDTWYWWVGNRTSRSGFYRDRLLYLPKRLHGQGCNSRFASKCSLEHYISLQFPNADVNEFFASFSWMVPSMRHYSRKDFFPQVPMDEIVSKRREGAPCSSKRIKKAGPANSQAFPRHKTRQSFKIPSHANIRNDESVIDLCSLEDGSTSDGSEYSGSVSESHIDLEDVSPDQSISSSCYAPNASEAQDVRKVEEIHAQFCGEDIDECLKSLEHILSQHNDEAQVQTPLTYVGSDMAEEFNSIEDLPTDPILTVDQMLKLKIVQEISKASEVSLHCKGIAEQAHKFFGAIKDHVCSIKSEVSKLKKGAGELESHIESNSSLVEEIDEQIAQLQSRRAEHARNLELTNKEKNQVVAQQKILANSLSAVVQEIQTASAEIPVW</sequence>
<evidence type="ECO:0000256" key="2">
    <source>
        <dbReference type="SAM" id="MobiDB-lite"/>
    </source>
</evidence>
<proteinExistence type="predicted"/>
<feature type="region of interest" description="Disordered" evidence="2">
    <location>
        <begin position="141"/>
        <end position="167"/>
    </location>
</feature>
<gene>
    <name evidence="4" type="ORF">ACJRO7_032034</name>
</gene>
<evidence type="ECO:0000256" key="1">
    <source>
        <dbReference type="SAM" id="Coils"/>
    </source>
</evidence>
<evidence type="ECO:0000313" key="4">
    <source>
        <dbReference type="EMBL" id="KAL3727229.1"/>
    </source>
</evidence>
<dbReference type="EMBL" id="JBJKBG010000008">
    <property type="protein sequence ID" value="KAL3727229.1"/>
    <property type="molecule type" value="Genomic_DNA"/>
</dbReference>
<dbReference type="PANTHER" id="PTHR33345">
    <property type="entry name" value="ADAPTER PROTEIN, PUTATIVE-RELATED"/>
    <property type="match status" value="1"/>
</dbReference>
<protein>
    <recommendedName>
        <fullName evidence="3">DUF7081 domain-containing protein</fullName>
    </recommendedName>
</protein>
<feature type="coiled-coil region" evidence="1">
    <location>
        <begin position="361"/>
        <end position="395"/>
    </location>
</feature>
<keyword evidence="1" id="KW-0175">Coiled coil</keyword>
<evidence type="ECO:0000259" key="3">
    <source>
        <dbReference type="Pfam" id="PF23299"/>
    </source>
</evidence>
<evidence type="ECO:0000313" key="5">
    <source>
        <dbReference type="Proteomes" id="UP001634007"/>
    </source>
</evidence>
<dbReference type="PANTHER" id="PTHR33345:SF4">
    <property type="entry name" value="MBD DOMAIN-CONTAINING PROTEIN"/>
    <property type="match status" value="1"/>
</dbReference>
<accession>A0ABD3JLK3</accession>
<feature type="domain" description="DUF7081" evidence="3">
    <location>
        <begin position="27"/>
        <end position="117"/>
    </location>
</feature>